<comment type="similarity">
    <text evidence="2">Belongs to the threonine aldolase family.</text>
</comment>
<dbReference type="Pfam" id="PF01212">
    <property type="entry name" value="Beta_elim_lyase"/>
    <property type="match status" value="1"/>
</dbReference>
<dbReference type="PANTHER" id="PTHR48097">
    <property type="entry name" value="L-THREONINE ALDOLASE-RELATED"/>
    <property type="match status" value="1"/>
</dbReference>
<keyword evidence="4" id="KW-0663">Pyridoxal phosphate</keyword>
<dbReference type="Gene3D" id="3.40.640.10">
    <property type="entry name" value="Type I PLP-dependent aspartate aminotransferase-like (Major domain)"/>
    <property type="match status" value="1"/>
</dbReference>
<dbReference type="GO" id="GO:0006520">
    <property type="term" value="P:amino acid metabolic process"/>
    <property type="evidence" value="ECO:0007669"/>
    <property type="project" value="InterPro"/>
</dbReference>
<keyword evidence="7" id="KW-1185">Reference proteome</keyword>
<accession>A0A2T0VW45</accession>
<dbReference type="PANTHER" id="PTHR48097:SF5">
    <property type="entry name" value="LOW SPECIFICITY L-THREONINE ALDOLASE"/>
    <property type="match status" value="1"/>
</dbReference>
<feature type="domain" description="Aromatic amino acid beta-eliminating lyase/threonine aldolase" evidence="5">
    <location>
        <begin position="3"/>
        <end position="288"/>
    </location>
</feature>
<evidence type="ECO:0000256" key="2">
    <source>
        <dbReference type="ARBA" id="ARBA00006966"/>
    </source>
</evidence>
<evidence type="ECO:0000313" key="6">
    <source>
        <dbReference type="EMBL" id="PRY76006.1"/>
    </source>
</evidence>
<organism evidence="6 7">
    <name type="scientific">Yoonia maritima</name>
    <dbReference type="NCBI Taxonomy" id="1435347"/>
    <lineage>
        <taxon>Bacteria</taxon>
        <taxon>Pseudomonadati</taxon>
        <taxon>Pseudomonadota</taxon>
        <taxon>Alphaproteobacteria</taxon>
        <taxon>Rhodobacterales</taxon>
        <taxon>Paracoccaceae</taxon>
        <taxon>Yoonia</taxon>
    </lineage>
</organism>
<dbReference type="EMBL" id="PVTP01000010">
    <property type="protein sequence ID" value="PRY76006.1"/>
    <property type="molecule type" value="Genomic_DNA"/>
</dbReference>
<dbReference type="OrthoDB" id="9774495at2"/>
<proteinExistence type="inferred from homology"/>
<dbReference type="AlphaFoldDB" id="A0A2T0VW45"/>
<comment type="subunit">
    <text evidence="3">Homotetramer.</text>
</comment>
<dbReference type="InterPro" id="IPR015422">
    <property type="entry name" value="PyrdxlP-dep_Trfase_small"/>
</dbReference>
<evidence type="ECO:0000256" key="4">
    <source>
        <dbReference type="ARBA" id="ARBA00022898"/>
    </source>
</evidence>
<dbReference type="InterPro" id="IPR015421">
    <property type="entry name" value="PyrdxlP-dep_Trfase_major"/>
</dbReference>
<evidence type="ECO:0000256" key="1">
    <source>
        <dbReference type="ARBA" id="ARBA00001933"/>
    </source>
</evidence>
<evidence type="ECO:0000259" key="5">
    <source>
        <dbReference type="Pfam" id="PF01212"/>
    </source>
</evidence>
<sequence>MFFSSDNAGPAHPKVIEAVMAANTGYAPGYGADAIMDTVRQQVRDVFEAPEAAVYLVINGTSANALLLATMSQPWDTIFCADVAHIQEDECNAPEFYSQAKLTLVPTDDAKMSPDVLRSKIEAEQNRGVHGPQRGPLSITQVTEKGTIYTLDEIKALTDIASGFGMKTHMDGARFANALVALDCSPAEMTWKAGIDTVSFGGTKNGAMGVEACVIFDPDLAWEFELRRKRGGHLLSKHRFLSAQMQAYLTDGLWLDTARAANARCAQLAEGLRGHNALTLQYDPQANIIFFDMPRSEHKRMLDGGAFYYVMNGDPNEGDPDALLTGRLVTDWSMTEDGVQQFIKLLNG</sequence>
<dbReference type="RefSeq" id="WP_106358571.1">
    <property type="nucleotide sequence ID" value="NZ_PVTP01000010.1"/>
</dbReference>
<comment type="caution">
    <text evidence="6">The sequence shown here is derived from an EMBL/GenBank/DDBJ whole genome shotgun (WGS) entry which is preliminary data.</text>
</comment>
<dbReference type="Proteomes" id="UP000238007">
    <property type="component" value="Unassembled WGS sequence"/>
</dbReference>
<dbReference type="InterPro" id="IPR015424">
    <property type="entry name" value="PyrdxlP-dep_Trfase"/>
</dbReference>
<gene>
    <name evidence="6" type="ORF">CLV80_11092</name>
</gene>
<comment type="cofactor">
    <cofactor evidence="1">
        <name>pyridoxal 5'-phosphate</name>
        <dbReference type="ChEBI" id="CHEBI:597326"/>
    </cofactor>
</comment>
<dbReference type="InterPro" id="IPR001597">
    <property type="entry name" value="ArAA_b-elim_lyase/Thr_aldolase"/>
</dbReference>
<reference evidence="6 7" key="1">
    <citation type="submission" date="2018-03" db="EMBL/GenBank/DDBJ databases">
        <title>Genomic Encyclopedia of Archaeal and Bacterial Type Strains, Phase II (KMG-II): from individual species to whole genera.</title>
        <authorList>
            <person name="Goeker M."/>
        </authorList>
    </citation>
    <scope>NUCLEOTIDE SEQUENCE [LARGE SCALE GENOMIC DNA]</scope>
    <source>
        <strain evidence="6 7">DSM 101533</strain>
    </source>
</reference>
<protein>
    <submittedName>
        <fullName evidence="6">L-threonine aldolase</fullName>
    </submittedName>
</protein>
<dbReference type="Gene3D" id="3.90.1150.10">
    <property type="entry name" value="Aspartate Aminotransferase, domain 1"/>
    <property type="match status" value="1"/>
</dbReference>
<dbReference type="GO" id="GO:0016829">
    <property type="term" value="F:lyase activity"/>
    <property type="evidence" value="ECO:0007669"/>
    <property type="project" value="InterPro"/>
</dbReference>
<name>A0A2T0VW45_9RHOB</name>
<evidence type="ECO:0000256" key="3">
    <source>
        <dbReference type="ARBA" id="ARBA00011881"/>
    </source>
</evidence>
<evidence type="ECO:0000313" key="7">
    <source>
        <dbReference type="Proteomes" id="UP000238007"/>
    </source>
</evidence>
<dbReference type="SUPFAM" id="SSF53383">
    <property type="entry name" value="PLP-dependent transferases"/>
    <property type="match status" value="1"/>
</dbReference>